<dbReference type="Pfam" id="PF08767">
    <property type="entry name" value="CRM1_C"/>
    <property type="match status" value="1"/>
</dbReference>
<dbReference type="RefSeq" id="XP_058337644.1">
    <property type="nucleotide sequence ID" value="XM_058491576.1"/>
</dbReference>
<accession>A0AAD7XSG9</accession>
<dbReference type="GO" id="GO:0005049">
    <property type="term" value="F:nuclear export signal receptor activity"/>
    <property type="evidence" value="ECO:0007669"/>
    <property type="project" value="InterPro"/>
</dbReference>
<dbReference type="GO" id="GO:0005634">
    <property type="term" value="C:nucleus"/>
    <property type="evidence" value="ECO:0007669"/>
    <property type="project" value="UniProtKB-SubCell"/>
</dbReference>
<reference evidence="7 8" key="1">
    <citation type="submission" date="2023-03" db="EMBL/GenBank/DDBJ databases">
        <title>Genome sequence of Lichtheimia ornata CBS 291.66.</title>
        <authorList>
            <person name="Mohabir J.T."/>
            <person name="Shea T.P."/>
            <person name="Kurbessoian T."/>
            <person name="Berby B."/>
            <person name="Fontaine J."/>
            <person name="Livny J."/>
            <person name="Gnirke A."/>
            <person name="Stajich J.E."/>
            <person name="Cuomo C.A."/>
        </authorList>
    </citation>
    <scope>NUCLEOTIDE SEQUENCE [LARGE SCALE GENOMIC DNA]</scope>
    <source>
        <strain evidence="7">CBS 291.66</strain>
    </source>
</reference>
<organism evidence="7 8">
    <name type="scientific">Lichtheimia ornata</name>
    <dbReference type="NCBI Taxonomy" id="688661"/>
    <lineage>
        <taxon>Eukaryota</taxon>
        <taxon>Fungi</taxon>
        <taxon>Fungi incertae sedis</taxon>
        <taxon>Mucoromycota</taxon>
        <taxon>Mucoromycotina</taxon>
        <taxon>Mucoromycetes</taxon>
        <taxon>Mucorales</taxon>
        <taxon>Lichtheimiaceae</taxon>
        <taxon>Lichtheimia</taxon>
    </lineage>
</organism>
<evidence type="ECO:0000256" key="5">
    <source>
        <dbReference type="ARBA" id="ARBA00023242"/>
    </source>
</evidence>
<evidence type="ECO:0000313" key="7">
    <source>
        <dbReference type="EMBL" id="KAJ8652730.1"/>
    </source>
</evidence>
<evidence type="ECO:0000256" key="3">
    <source>
        <dbReference type="ARBA" id="ARBA00022448"/>
    </source>
</evidence>
<dbReference type="GeneID" id="83219012"/>
<dbReference type="InterPro" id="IPR045065">
    <property type="entry name" value="XPO1/5"/>
</dbReference>
<dbReference type="SMART" id="SM01102">
    <property type="entry name" value="CRM1_C"/>
    <property type="match status" value="1"/>
</dbReference>
<dbReference type="GO" id="GO:0006611">
    <property type="term" value="P:protein export from nucleus"/>
    <property type="evidence" value="ECO:0007669"/>
    <property type="project" value="InterPro"/>
</dbReference>
<dbReference type="EMBL" id="JARTCD010000095">
    <property type="protein sequence ID" value="KAJ8652730.1"/>
    <property type="molecule type" value="Genomic_DNA"/>
</dbReference>
<dbReference type="GO" id="GO:0005737">
    <property type="term" value="C:cytoplasm"/>
    <property type="evidence" value="ECO:0007669"/>
    <property type="project" value="TreeGrafter"/>
</dbReference>
<keyword evidence="3" id="KW-0813">Transport</keyword>
<dbReference type="SUPFAM" id="SSF48371">
    <property type="entry name" value="ARM repeat"/>
    <property type="match status" value="2"/>
</dbReference>
<dbReference type="InterPro" id="IPR014877">
    <property type="entry name" value="XPO1_C_dom"/>
</dbReference>
<dbReference type="PANTHER" id="PTHR11223:SF2">
    <property type="entry name" value="EXPORTIN-1"/>
    <property type="match status" value="1"/>
</dbReference>
<name>A0AAD7XSG9_9FUNG</name>
<dbReference type="InterPro" id="IPR016024">
    <property type="entry name" value="ARM-type_fold"/>
</dbReference>
<comment type="subcellular location">
    <subcellularLocation>
        <location evidence="1">Nucleus</location>
    </subcellularLocation>
</comment>
<keyword evidence="5" id="KW-0539">Nucleus</keyword>
<keyword evidence="8" id="KW-1185">Reference proteome</keyword>
<dbReference type="AlphaFoldDB" id="A0AAD7XSG9"/>
<evidence type="ECO:0000256" key="1">
    <source>
        <dbReference type="ARBA" id="ARBA00004123"/>
    </source>
</evidence>
<evidence type="ECO:0000256" key="4">
    <source>
        <dbReference type="ARBA" id="ARBA00022927"/>
    </source>
</evidence>
<comment type="similarity">
    <text evidence="2">Belongs to the exportin family.</text>
</comment>
<proteinExistence type="inferred from homology"/>
<comment type="caution">
    <text evidence="7">The sequence shown here is derived from an EMBL/GenBank/DDBJ whole genome shotgun (WGS) entry which is preliminary data.</text>
</comment>
<dbReference type="Proteomes" id="UP001234581">
    <property type="component" value="Unassembled WGS sequence"/>
</dbReference>
<dbReference type="Gene3D" id="1.25.10.10">
    <property type="entry name" value="Leucine-rich Repeat Variant"/>
    <property type="match status" value="2"/>
</dbReference>
<evidence type="ECO:0000256" key="2">
    <source>
        <dbReference type="ARBA" id="ARBA00009466"/>
    </source>
</evidence>
<dbReference type="GO" id="GO:0000055">
    <property type="term" value="P:ribosomal large subunit export from nucleus"/>
    <property type="evidence" value="ECO:0007669"/>
    <property type="project" value="TreeGrafter"/>
</dbReference>
<dbReference type="GO" id="GO:0000056">
    <property type="term" value="P:ribosomal small subunit export from nucleus"/>
    <property type="evidence" value="ECO:0007669"/>
    <property type="project" value="TreeGrafter"/>
</dbReference>
<dbReference type="PANTHER" id="PTHR11223">
    <property type="entry name" value="EXPORTIN 1/5"/>
    <property type="match status" value="1"/>
</dbReference>
<gene>
    <name evidence="7" type="ORF">O0I10_011612</name>
</gene>
<feature type="domain" description="Exportin-1 C-terminal" evidence="6">
    <location>
        <begin position="476"/>
        <end position="731"/>
    </location>
</feature>
<evidence type="ECO:0000313" key="8">
    <source>
        <dbReference type="Proteomes" id="UP001234581"/>
    </source>
</evidence>
<keyword evidence="4" id="KW-0653">Protein transport</keyword>
<sequence>MNRKDFNNDQPASVSFIRCVINAVRQRGLFPSVYGMRRAQPEYTSEDVIDQLVYYTRFLTTALSVQQKMMMDTYSSTHQEALEDLLQLFDIDDDRIRDPCIDYWVQLTHGVLHSAQAPQLFPYAPIIEKLRRIVPLQIKCPDNTIAVHSDDDGDAGTTFRFVSESETEVQYKASKHLLENLTQLDANDMETAFREMWMEHTQDSKMPRWLLLSKLCWATSAISDALPNTQFAADCFSQLESIATRTMTPNQHNAIMAYRLYLAGHSVRLLNERPEFLQHILALVCTCVHNQEPYLREMACSTFSLLCNDSKHTLVLADGNGVYALLDQLDSLVNSLEPRQIHGIYGAVATVISASPELYQQQQIPVLMHTPNKILYSLAKQPQPWHQGTWDMLDTIVQINIHVCTELQRGYTCQLQTIGPCLVSLYRELAQTEDNLLLPTKWNIVKEHIKQLTKCYVGFFKGDEGNDSWVATVYPLLEVLALSPPEETDMGDLMGALISSSFVQQLNTTEHRGIFLQAAYHQVFERMYEEIRHDFTSKYAKRSGFFQLVDSFIRHAFGEMMALLKENEFSLLVESILWGIQHPAHEISNKALETCDVFLDRVAELEEEDPQNAMYKMYYTSILRAVLCGVIDHDRRTQFDMQSQLLARLLDLVQQGEVYTQLYQPGTFTSNASYVEECIRQILCEIYPSLPQDQIDMVAQGMVGCCDDIVKFRQDLIDFMADFRSSDEFAQGTEILEAEAWERLTMT</sequence>
<evidence type="ECO:0000259" key="6">
    <source>
        <dbReference type="SMART" id="SM01102"/>
    </source>
</evidence>
<protein>
    <recommendedName>
        <fullName evidence="6">Exportin-1 C-terminal domain-containing protein</fullName>
    </recommendedName>
</protein>
<dbReference type="InterPro" id="IPR011989">
    <property type="entry name" value="ARM-like"/>
</dbReference>